<dbReference type="RefSeq" id="WP_286136960.1">
    <property type="nucleotide sequence ID" value="NZ_BRPL01000004.1"/>
</dbReference>
<evidence type="ECO:0000256" key="1">
    <source>
        <dbReference type="SAM" id="SignalP"/>
    </source>
</evidence>
<dbReference type="AlphaFoldDB" id="A0A9W6B1W7"/>
<evidence type="ECO:0000313" key="2">
    <source>
        <dbReference type="EMBL" id="GLB47419.1"/>
    </source>
</evidence>
<keyword evidence="1" id="KW-0732">Signal</keyword>
<sequence length="81" mass="8803">MSVAIMAVLGLTILFSGPASAKRTHRKISKQKVSVSIPPAGNSYWDTLQRVKLNAPLKVTLNEWSKKKGYHAVKSETIPAG</sequence>
<accession>A0A9W6B1W7</accession>
<dbReference type="EMBL" id="BRPL01000004">
    <property type="protein sequence ID" value="GLB47419.1"/>
    <property type="molecule type" value="Genomic_DNA"/>
</dbReference>
<feature type="chain" id="PRO_5040760969" evidence="1">
    <location>
        <begin position="22"/>
        <end position="81"/>
    </location>
</feature>
<keyword evidence="3" id="KW-1185">Reference proteome</keyword>
<name>A0A9W6B1W7_9LACO</name>
<organism evidence="2 3">
    <name type="scientific">Philodulcilactobacillus myokoensis</name>
    <dbReference type="NCBI Taxonomy" id="2929573"/>
    <lineage>
        <taxon>Bacteria</taxon>
        <taxon>Bacillati</taxon>
        <taxon>Bacillota</taxon>
        <taxon>Bacilli</taxon>
        <taxon>Lactobacillales</taxon>
        <taxon>Lactobacillaceae</taxon>
        <taxon>Philodulcilactobacillus</taxon>
    </lineage>
</organism>
<evidence type="ECO:0000313" key="3">
    <source>
        <dbReference type="Proteomes" id="UP001144204"/>
    </source>
</evidence>
<comment type="caution">
    <text evidence="2">The sequence shown here is derived from an EMBL/GenBank/DDBJ whole genome shotgun (WGS) entry which is preliminary data.</text>
</comment>
<dbReference type="Proteomes" id="UP001144204">
    <property type="component" value="Unassembled WGS sequence"/>
</dbReference>
<feature type="signal peptide" evidence="1">
    <location>
        <begin position="1"/>
        <end position="21"/>
    </location>
</feature>
<reference evidence="2" key="2">
    <citation type="journal article" date="2023" name="PLoS ONE">
        <title>Philodulcilactobacillus myokoensis gen. nov., sp. nov., a fructophilic, acidophilic, and agar-phobic lactic acid bacterium isolated from fermented vegetable extracts.</title>
        <authorList>
            <person name="Kouya T."/>
            <person name="Ishiyama Y."/>
            <person name="Ohashi S."/>
            <person name="Kumakubo R."/>
            <person name="Yamazaki T."/>
            <person name="Otaki T."/>
        </authorList>
    </citation>
    <scope>NUCLEOTIDE SEQUENCE</scope>
    <source>
        <strain evidence="2">WR16-4</strain>
    </source>
</reference>
<gene>
    <name evidence="2" type="ORF">WR164_13980</name>
</gene>
<reference evidence="2" key="1">
    <citation type="submission" date="2022-07" db="EMBL/GenBank/DDBJ databases">
        <authorList>
            <person name="Kouya T."/>
            <person name="Ishiyama Y."/>
        </authorList>
    </citation>
    <scope>NUCLEOTIDE SEQUENCE</scope>
    <source>
        <strain evidence="2">WR16-4</strain>
    </source>
</reference>
<protein>
    <submittedName>
        <fullName evidence="2">Uncharacterized protein</fullName>
    </submittedName>
</protein>
<proteinExistence type="predicted"/>